<dbReference type="InterPro" id="IPR036278">
    <property type="entry name" value="Sialidase_sf"/>
</dbReference>
<dbReference type="SUPFAM" id="SSF110296">
    <property type="entry name" value="Oligoxyloglucan reducing end-specific cellobiohydrolase"/>
    <property type="match status" value="1"/>
</dbReference>
<dbReference type="Gene3D" id="2.130.10.10">
    <property type="entry name" value="YVTN repeat-like/Quinoprotein amine dehydrogenase"/>
    <property type="match status" value="3"/>
</dbReference>
<dbReference type="GO" id="GO:0010411">
    <property type="term" value="P:xyloglucan metabolic process"/>
    <property type="evidence" value="ECO:0007669"/>
    <property type="project" value="TreeGrafter"/>
</dbReference>
<evidence type="ECO:0000256" key="1">
    <source>
        <dbReference type="ARBA" id="ARBA00022729"/>
    </source>
</evidence>
<sequence>MKKNIILILTLLLFTSVKAQEKNFRQEMIDSGEKQEKISEQFKTQSTDYLSFIRTKAWNVTKRSSPLFKNTKEIDMPIIGGRVRSSLVDTDNDIALVAPSGGGIWRFDAEAGSYFNPLDDFGSFMPITYITQDPKNPNTILFATGDEKHGTAGNGVFKSTDGGQTFAPLESTNPINNGYFQFIRFIKISPEASNIIYMAAYNRVYKSVDSGESWNLVFNSTRAIRSLEFGEGNSILIAADLEGIYKSPSGDLNTFTALTNNVPYDANANSLVIQGLALATNHADRSIAYAIFVQNNDEADIYKTTNNGTTWTKVTRPGFYIAQAWFCLTIGIHPTNPDIVIAGSVGWGYTTDGGSTWSSGADLEVDYHDVHFHPSNPDVAYVGYDQGIGRVDFDNYKDYLVWNGAGYITVSQPEQLELGKKPGFNTSQIYYGDYFPEAYGDAQIFGQQDGGCFAQVNGVEKRIKVGDGGSVFVNKQDPNKAIASTQYMNLSKTEDALVPNYGSYTQISNIPGKSGRFITQFSGNNADGNQLYLPLDTGIARSLDGGNSFTTIASDDLIRSITTVENALDPVVYSIGLDENDNYKPKGFRITNSATNAVAKSIQYSDSNLGTGTPDHINIDPNNNNAVYVTFAGGDAYRFSGFENSNIIMESVRGDISDVHFNTVIGIKKEPDLLFAGTNIGLFYSEDQGKNWILNEDIPFTQITDLKFRESDNRLFIFTYGRGTWATTIETETLSIPESSKNKTVIVYPNPTNDSFTVKTDKINNLSLLLFDVKGHLVLKSNRINNVDVSKLSSGLYMLHLKDNNQNLIATSKIVIE</sequence>
<keyword evidence="5" id="KW-1185">Reference proteome</keyword>
<organism evidence="4 5">
    <name type="scientific">Formosa agariphila (strain DSM 15362 / KCTC 12365 / LMG 23005 / KMM 3901 / M-2Alg 35-1)</name>
    <dbReference type="NCBI Taxonomy" id="1347342"/>
    <lineage>
        <taxon>Bacteria</taxon>
        <taxon>Pseudomonadati</taxon>
        <taxon>Bacteroidota</taxon>
        <taxon>Flavobacteriia</taxon>
        <taxon>Flavobacteriales</taxon>
        <taxon>Flavobacteriaceae</taxon>
        <taxon>Formosa</taxon>
    </lineage>
</organism>
<name>T2KLE0_FORAG</name>
<dbReference type="eggNOG" id="COG3291">
    <property type="taxonomic scope" value="Bacteria"/>
</dbReference>
<dbReference type="OrthoDB" id="9757947at2"/>
<feature type="chain" id="PRO_5004602807" description="Secretion system C-terminal sorting domain-containing protein" evidence="2">
    <location>
        <begin position="20"/>
        <end position="817"/>
    </location>
</feature>
<feature type="signal peptide" evidence="2">
    <location>
        <begin position="1"/>
        <end position="19"/>
    </location>
</feature>
<feature type="domain" description="Secretion system C-terminal sorting" evidence="3">
    <location>
        <begin position="747"/>
        <end position="816"/>
    </location>
</feature>
<gene>
    <name evidence="4" type="ORF">BN863_15390</name>
</gene>
<dbReference type="SUPFAM" id="SSF50939">
    <property type="entry name" value="Sialidases"/>
    <property type="match status" value="1"/>
</dbReference>
<dbReference type="InterPro" id="IPR026444">
    <property type="entry name" value="Secre_tail"/>
</dbReference>
<dbReference type="PANTHER" id="PTHR43739:SF5">
    <property type="entry name" value="EXO-ALPHA-SIALIDASE"/>
    <property type="match status" value="1"/>
</dbReference>
<dbReference type="InterPro" id="IPR052025">
    <property type="entry name" value="Xyloglucanase_GH74"/>
</dbReference>
<keyword evidence="1 2" id="KW-0732">Signal</keyword>
<evidence type="ECO:0000313" key="4">
    <source>
        <dbReference type="EMBL" id="CDF79251.1"/>
    </source>
</evidence>
<dbReference type="PANTHER" id="PTHR43739">
    <property type="entry name" value="XYLOGLUCANASE (EUROFUNG)"/>
    <property type="match status" value="1"/>
</dbReference>
<dbReference type="InterPro" id="IPR015943">
    <property type="entry name" value="WD40/YVTN_repeat-like_dom_sf"/>
</dbReference>
<accession>T2KLE0</accession>
<dbReference type="PATRIC" id="fig|1347342.6.peg.1547"/>
<evidence type="ECO:0000313" key="5">
    <source>
        <dbReference type="Proteomes" id="UP000016160"/>
    </source>
</evidence>
<dbReference type="NCBIfam" id="TIGR04183">
    <property type="entry name" value="Por_Secre_tail"/>
    <property type="match status" value="1"/>
</dbReference>
<evidence type="ECO:0000256" key="2">
    <source>
        <dbReference type="SAM" id="SignalP"/>
    </source>
</evidence>
<dbReference type="RefSeq" id="WP_158408977.1">
    <property type="nucleotide sequence ID" value="NZ_HG315671.1"/>
</dbReference>
<dbReference type="EMBL" id="HG315671">
    <property type="protein sequence ID" value="CDF79251.1"/>
    <property type="molecule type" value="Genomic_DNA"/>
</dbReference>
<dbReference type="Pfam" id="PF18962">
    <property type="entry name" value="Por_Secre_tail"/>
    <property type="match status" value="1"/>
</dbReference>
<reference evidence="4 5" key="1">
    <citation type="journal article" date="2013" name="Appl. Environ. Microbiol.">
        <title>The genome of the alga-associated marine flavobacterium Formosa agariphila KMM 3901T reveals a broad potential for degradation of algal polysaccharides.</title>
        <authorList>
            <person name="Mann A.J."/>
            <person name="Hahnke R.L."/>
            <person name="Huang S."/>
            <person name="Werner J."/>
            <person name="Xing P."/>
            <person name="Barbeyron T."/>
            <person name="Huettel B."/>
            <person name="Stueber K."/>
            <person name="Reinhardt R."/>
            <person name="Harder J."/>
            <person name="Gloeckner F.O."/>
            <person name="Amann R.I."/>
            <person name="Teeling H."/>
        </authorList>
    </citation>
    <scope>NUCLEOTIDE SEQUENCE [LARGE SCALE GENOMIC DNA]</scope>
    <source>
        <strain evidence="5">DSM 15362 / KCTC 12365 / LMG 23005 / KMM 3901</strain>
    </source>
</reference>
<evidence type="ECO:0000259" key="3">
    <source>
        <dbReference type="Pfam" id="PF18962"/>
    </source>
</evidence>
<protein>
    <recommendedName>
        <fullName evidence="3">Secretion system C-terminal sorting domain-containing protein</fullName>
    </recommendedName>
</protein>
<proteinExistence type="predicted"/>
<dbReference type="HOGENOM" id="CLU_004847_1_1_10"/>
<dbReference type="AlphaFoldDB" id="T2KLE0"/>
<dbReference type="Proteomes" id="UP000016160">
    <property type="component" value="Chromosome"/>
</dbReference>